<keyword evidence="6" id="KW-0732">Signal</keyword>
<evidence type="ECO:0000256" key="2">
    <source>
        <dbReference type="ARBA" id="ARBA00004191"/>
    </source>
</evidence>
<dbReference type="Pfam" id="PF03330">
    <property type="entry name" value="DPBB_1"/>
    <property type="match status" value="1"/>
</dbReference>
<evidence type="ECO:0000256" key="5">
    <source>
        <dbReference type="ARBA" id="ARBA00022525"/>
    </source>
</evidence>
<dbReference type="Pfam" id="PF01357">
    <property type="entry name" value="Expansin_C"/>
    <property type="match status" value="1"/>
</dbReference>
<reference evidence="11" key="1">
    <citation type="submission" date="2016-03" db="EMBL/GenBank/DDBJ databases">
        <title>Mechanisms controlling the formation of the plant cell surface in tip-growing cells are functionally conserved among land plants.</title>
        <authorList>
            <person name="Honkanen S."/>
            <person name="Jones V.A."/>
            <person name="Morieri G."/>
            <person name="Champion C."/>
            <person name="Hetherington A.J."/>
            <person name="Kelly S."/>
            <person name="Saint-Marcoux D."/>
            <person name="Proust H."/>
            <person name="Prescott H."/>
            <person name="Dolan L."/>
        </authorList>
    </citation>
    <scope>NUCLEOTIDE SEQUENCE [LARGE SCALE GENOMIC DNA]</scope>
    <source>
        <tissue evidence="11">Whole gametophyte</tissue>
    </source>
</reference>
<dbReference type="SUPFAM" id="SSF49590">
    <property type="entry name" value="PHL pollen allergen"/>
    <property type="match status" value="1"/>
</dbReference>
<dbReference type="GO" id="GO:0016020">
    <property type="term" value="C:membrane"/>
    <property type="evidence" value="ECO:0007669"/>
    <property type="project" value="UniProtKB-SubCell"/>
</dbReference>
<dbReference type="GO" id="GO:0005576">
    <property type="term" value="C:extracellular region"/>
    <property type="evidence" value="ECO:0007669"/>
    <property type="project" value="InterPro"/>
</dbReference>
<feature type="domain" description="Expansin-like CBD" evidence="10">
    <location>
        <begin position="320"/>
        <end position="399"/>
    </location>
</feature>
<dbReference type="SUPFAM" id="SSF50685">
    <property type="entry name" value="Barwin-like endoglucanases"/>
    <property type="match status" value="1"/>
</dbReference>
<dbReference type="InterPro" id="IPR036749">
    <property type="entry name" value="Expansin_CBD_sf"/>
</dbReference>
<keyword evidence="12" id="KW-1185">Reference proteome</keyword>
<evidence type="ECO:0000313" key="12">
    <source>
        <dbReference type="Proteomes" id="UP000077202"/>
    </source>
</evidence>
<dbReference type="InterPro" id="IPR009009">
    <property type="entry name" value="RlpA-like_DPBB"/>
</dbReference>
<dbReference type="PRINTS" id="PR01225">
    <property type="entry name" value="EXPANSNFAMLY"/>
</dbReference>
<evidence type="ECO:0000259" key="10">
    <source>
        <dbReference type="PROSITE" id="PS50843"/>
    </source>
</evidence>
<name>A0A176W453_MARPO</name>
<evidence type="ECO:0000256" key="4">
    <source>
        <dbReference type="ARBA" id="ARBA00022512"/>
    </source>
</evidence>
<protein>
    <recommendedName>
        <fullName evidence="13">Expansin</fullName>
    </recommendedName>
</protein>
<gene>
    <name evidence="11" type="ORF">AXG93_3911s1050</name>
</gene>
<organism evidence="11 12">
    <name type="scientific">Marchantia polymorpha subsp. ruderalis</name>
    <dbReference type="NCBI Taxonomy" id="1480154"/>
    <lineage>
        <taxon>Eukaryota</taxon>
        <taxon>Viridiplantae</taxon>
        <taxon>Streptophyta</taxon>
        <taxon>Embryophyta</taxon>
        <taxon>Marchantiophyta</taxon>
        <taxon>Marchantiopsida</taxon>
        <taxon>Marchantiidae</taxon>
        <taxon>Marchantiales</taxon>
        <taxon>Marchantiaceae</taxon>
        <taxon>Marchantia</taxon>
    </lineage>
</organism>
<comment type="subcellular location">
    <subcellularLocation>
        <location evidence="1">Membrane</location>
        <topology evidence="1">Peripheral membrane protein</topology>
    </subcellularLocation>
    <subcellularLocation>
        <location evidence="2">Secreted</location>
        <location evidence="2">Cell wall</location>
    </subcellularLocation>
</comment>
<comment type="similarity">
    <text evidence="3">Belongs to the expansin family. Expansin A subfamily.</text>
</comment>
<keyword evidence="7" id="KW-0472">Membrane</keyword>
<feature type="region of interest" description="Disordered" evidence="8">
    <location>
        <begin position="1"/>
        <end position="33"/>
    </location>
</feature>
<dbReference type="AlphaFoldDB" id="A0A176W453"/>
<evidence type="ECO:0000313" key="11">
    <source>
        <dbReference type="EMBL" id="OAE27423.1"/>
    </source>
</evidence>
<dbReference type="InterPro" id="IPR036908">
    <property type="entry name" value="RlpA-like_sf"/>
</dbReference>
<keyword evidence="4" id="KW-0134">Cell wall</keyword>
<evidence type="ECO:0000256" key="8">
    <source>
        <dbReference type="SAM" id="MobiDB-lite"/>
    </source>
</evidence>
<dbReference type="EMBL" id="LVLJ01001899">
    <property type="protein sequence ID" value="OAE27423.1"/>
    <property type="molecule type" value="Genomic_DNA"/>
</dbReference>
<dbReference type="Proteomes" id="UP000077202">
    <property type="component" value="Unassembled WGS sequence"/>
</dbReference>
<accession>A0A176W453</accession>
<dbReference type="InterPro" id="IPR007118">
    <property type="entry name" value="Expan_Lol_pI"/>
</dbReference>
<dbReference type="InterPro" id="IPR007117">
    <property type="entry name" value="Expansin_CBD"/>
</dbReference>
<dbReference type="PROSITE" id="PS50843">
    <property type="entry name" value="EXPANSIN_CBD"/>
    <property type="match status" value="1"/>
</dbReference>
<dbReference type="InterPro" id="IPR002963">
    <property type="entry name" value="Expansin"/>
</dbReference>
<dbReference type="GO" id="GO:0009664">
    <property type="term" value="P:plant-type cell wall organization"/>
    <property type="evidence" value="ECO:0007669"/>
    <property type="project" value="InterPro"/>
</dbReference>
<proteinExistence type="inferred from homology"/>
<evidence type="ECO:0008006" key="13">
    <source>
        <dbReference type="Google" id="ProtNLM"/>
    </source>
</evidence>
<dbReference type="PANTHER" id="PTHR31867">
    <property type="entry name" value="EXPANSIN-A15"/>
    <property type="match status" value="1"/>
</dbReference>
<evidence type="ECO:0000256" key="7">
    <source>
        <dbReference type="ARBA" id="ARBA00023136"/>
    </source>
</evidence>
<dbReference type="PRINTS" id="PR01226">
    <property type="entry name" value="EXPANSIN"/>
</dbReference>
<dbReference type="PROSITE" id="PS50842">
    <property type="entry name" value="EXPANSIN_EG45"/>
    <property type="match status" value="1"/>
</dbReference>
<dbReference type="InterPro" id="IPR007112">
    <property type="entry name" value="Expansin/allergen_DPBB_dom"/>
</dbReference>
<keyword evidence="5" id="KW-0964">Secreted</keyword>
<feature type="compositionally biased region" description="Polar residues" evidence="8">
    <location>
        <begin position="1"/>
        <end position="18"/>
    </location>
</feature>
<comment type="caution">
    <text evidence="11">The sequence shown here is derived from an EMBL/GenBank/DDBJ whole genome shotgun (WGS) entry which is preliminary data.</text>
</comment>
<dbReference type="Gene3D" id="2.40.40.10">
    <property type="entry name" value="RlpA-like domain"/>
    <property type="match status" value="1"/>
</dbReference>
<evidence type="ECO:0000256" key="1">
    <source>
        <dbReference type="ARBA" id="ARBA00004170"/>
    </source>
</evidence>
<evidence type="ECO:0000256" key="6">
    <source>
        <dbReference type="ARBA" id="ARBA00022729"/>
    </source>
</evidence>
<evidence type="ECO:0000259" key="9">
    <source>
        <dbReference type="PROSITE" id="PS50842"/>
    </source>
</evidence>
<evidence type="ECO:0000256" key="3">
    <source>
        <dbReference type="ARBA" id="ARBA00005392"/>
    </source>
</evidence>
<sequence>MAFLSLDTQIDPENTTPSRLLAGEGNASSVQRHTPEGRYRGALTWLFPADAVFDAELFSNMVTTCLDELKSHRGRDIVGAIAKSGTIWASQVWTKGQGHLLAAYLPRNEISPIIESVLIAFENVGNLNGEVARSQGFCSHSGRTDMRNMAAVRRMEIIGVTIMLMILKRVELAAGEAYAVSRTTFGDATATFYGGNDAAGTAGGSCGYENPFTRGYGVTTVALSNSLLSNNLNCGACFEVKCKYTASAYTKKWCYNNKSVVVTATNLSPPGLNGEHHFDLTYPMFTKISNMIAGRIPIQYRRVPCKKQGGIKFTLNGNPYFNLVLVYNVGGAGNVYAMSMKGSKSDWYPMARNWGQNWQAMVRLTGQSLSFRVTLGNGKTQTFSNVAAADWKFGQTYQASSNFY</sequence>
<feature type="domain" description="Expansin-like EG45" evidence="9">
    <location>
        <begin position="203"/>
        <end position="310"/>
    </location>
</feature>
<dbReference type="SMART" id="SM00837">
    <property type="entry name" value="DPBB_1"/>
    <property type="match status" value="1"/>
</dbReference>
<dbReference type="Gene3D" id="2.60.40.760">
    <property type="entry name" value="Expansin, cellulose-binding-like domain"/>
    <property type="match status" value="1"/>
</dbReference>